<dbReference type="RefSeq" id="WP_371940935.1">
    <property type="nucleotide sequence ID" value="NZ_JAXCEH010000006.1"/>
</dbReference>
<evidence type="ECO:0000256" key="1">
    <source>
        <dbReference type="SAM" id="MobiDB-lite"/>
    </source>
</evidence>
<dbReference type="EMBL" id="JAXCEH010000006">
    <property type="protein sequence ID" value="MFA1554490.1"/>
    <property type="molecule type" value="Genomic_DNA"/>
</dbReference>
<gene>
    <name evidence="2" type="ORF">SM436_12420</name>
</gene>
<organism evidence="2 3">
    <name type="scientific">Actinomadura chokoriensis</name>
    <dbReference type="NCBI Taxonomy" id="454156"/>
    <lineage>
        <taxon>Bacteria</taxon>
        <taxon>Bacillati</taxon>
        <taxon>Actinomycetota</taxon>
        <taxon>Actinomycetes</taxon>
        <taxon>Streptosporangiales</taxon>
        <taxon>Thermomonosporaceae</taxon>
        <taxon>Actinomadura</taxon>
    </lineage>
</organism>
<protein>
    <submittedName>
        <fullName evidence="2">Uncharacterized protein</fullName>
    </submittedName>
</protein>
<proteinExistence type="predicted"/>
<dbReference type="Proteomes" id="UP001569904">
    <property type="component" value="Unassembled WGS sequence"/>
</dbReference>
<keyword evidence="3" id="KW-1185">Reference proteome</keyword>
<reference evidence="2 3" key="1">
    <citation type="submission" date="2023-11" db="EMBL/GenBank/DDBJ databases">
        <title>Actinomadura monticuli sp. nov., isolated from volcanic ash.</title>
        <authorList>
            <person name="Lee S.D."/>
            <person name="Yang H."/>
            <person name="Kim I.S."/>
        </authorList>
    </citation>
    <scope>NUCLEOTIDE SEQUENCE [LARGE SCALE GENOMIC DNA]</scope>
    <source>
        <strain evidence="2 3">DSM 45346</strain>
    </source>
</reference>
<accession>A0ABV4QX17</accession>
<feature type="compositionally biased region" description="Basic and acidic residues" evidence="1">
    <location>
        <begin position="1"/>
        <end position="19"/>
    </location>
</feature>
<evidence type="ECO:0000313" key="2">
    <source>
        <dbReference type="EMBL" id="MFA1554490.1"/>
    </source>
</evidence>
<name>A0ABV4QX17_9ACTN</name>
<evidence type="ECO:0000313" key="3">
    <source>
        <dbReference type="Proteomes" id="UP001569904"/>
    </source>
</evidence>
<feature type="region of interest" description="Disordered" evidence="1">
    <location>
        <begin position="1"/>
        <end position="53"/>
    </location>
</feature>
<comment type="caution">
    <text evidence="2">The sequence shown here is derived from an EMBL/GenBank/DDBJ whole genome shotgun (WGS) entry which is preliminary data.</text>
</comment>
<feature type="compositionally biased region" description="Basic and acidic residues" evidence="1">
    <location>
        <begin position="37"/>
        <end position="53"/>
    </location>
</feature>
<sequence length="53" mass="6010">MSLGPDDDRTVDLDDDLRILPDQTSDDTDTGWGEWRGGGDDDARLLEDRPPHW</sequence>